<keyword evidence="10" id="KW-0378">Hydrolase</keyword>
<dbReference type="GO" id="GO:0008658">
    <property type="term" value="F:penicillin binding"/>
    <property type="evidence" value="ECO:0007669"/>
    <property type="project" value="InterPro"/>
</dbReference>
<dbReference type="Pfam" id="PF00905">
    <property type="entry name" value="Transpeptidase"/>
    <property type="match status" value="1"/>
</dbReference>
<comment type="similarity">
    <text evidence="4">In the N-terminal section; belongs to the glycosyltransferase 51 family.</text>
</comment>
<feature type="compositionally biased region" description="Polar residues" evidence="18">
    <location>
        <begin position="747"/>
        <end position="756"/>
    </location>
</feature>
<keyword evidence="15" id="KW-0961">Cell wall biogenesis/degradation</keyword>
<evidence type="ECO:0000256" key="14">
    <source>
        <dbReference type="ARBA" id="ARBA00023268"/>
    </source>
</evidence>
<comment type="caution">
    <text evidence="22">The sequence shown here is derived from an EMBL/GenBank/DDBJ whole genome shotgun (WGS) entry which is preliminary data.</text>
</comment>
<evidence type="ECO:0000256" key="7">
    <source>
        <dbReference type="ARBA" id="ARBA00022670"/>
    </source>
</evidence>
<feature type="domain" description="Penicillin-binding protein transpeptidase" evidence="20">
    <location>
        <begin position="428"/>
        <end position="673"/>
    </location>
</feature>
<dbReference type="PANTHER" id="PTHR32282">
    <property type="entry name" value="BINDING PROTEIN TRANSPEPTIDASE, PUTATIVE-RELATED"/>
    <property type="match status" value="1"/>
</dbReference>
<dbReference type="InterPro" id="IPR012338">
    <property type="entry name" value="Beta-lactam/transpept-like"/>
</dbReference>
<dbReference type="STRING" id="153721.MYP_940"/>
<keyword evidence="19" id="KW-0812">Transmembrane</keyword>
<dbReference type="Pfam" id="PF00912">
    <property type="entry name" value="Transgly"/>
    <property type="match status" value="1"/>
</dbReference>
<evidence type="ECO:0000256" key="5">
    <source>
        <dbReference type="ARBA" id="ARBA00022475"/>
    </source>
</evidence>
<comment type="subcellular location">
    <subcellularLocation>
        <location evidence="1">Cell membrane</location>
    </subcellularLocation>
</comment>
<proteinExistence type="inferred from homology"/>
<dbReference type="PANTHER" id="PTHR32282:SF11">
    <property type="entry name" value="PENICILLIN-BINDING PROTEIN 1B"/>
    <property type="match status" value="1"/>
</dbReference>
<evidence type="ECO:0000259" key="20">
    <source>
        <dbReference type="Pfam" id="PF00905"/>
    </source>
</evidence>
<evidence type="ECO:0000256" key="18">
    <source>
        <dbReference type="SAM" id="MobiDB-lite"/>
    </source>
</evidence>
<gene>
    <name evidence="22" type="ORF">MYP_940</name>
</gene>
<evidence type="ECO:0000256" key="4">
    <source>
        <dbReference type="ARBA" id="ARBA00007739"/>
    </source>
</evidence>
<evidence type="ECO:0000256" key="9">
    <source>
        <dbReference type="ARBA" id="ARBA00022679"/>
    </source>
</evidence>
<comment type="similarity">
    <text evidence="3">In the C-terminal section; belongs to the transpeptidase family.</text>
</comment>
<evidence type="ECO:0000256" key="1">
    <source>
        <dbReference type="ARBA" id="ARBA00004236"/>
    </source>
</evidence>
<comment type="catalytic activity">
    <reaction evidence="16">
        <text>Preferential cleavage: (Ac)2-L-Lys-D-Ala-|-D-Ala. Also transpeptidation of peptidyl-alanyl moieties that are N-acyl substituents of D-alanine.</text>
        <dbReference type="EC" id="3.4.16.4"/>
    </reaction>
</comment>
<dbReference type="GO" id="GO:0006508">
    <property type="term" value="P:proteolysis"/>
    <property type="evidence" value="ECO:0007669"/>
    <property type="project" value="UniProtKB-KW"/>
</dbReference>
<evidence type="ECO:0000256" key="2">
    <source>
        <dbReference type="ARBA" id="ARBA00004752"/>
    </source>
</evidence>
<dbReference type="OrthoDB" id="9766909at2"/>
<comment type="pathway">
    <text evidence="2">Cell wall biogenesis; peptidoglycan biosynthesis.</text>
</comment>
<dbReference type="GO" id="GO:0009002">
    <property type="term" value="F:serine-type D-Ala-D-Ala carboxypeptidase activity"/>
    <property type="evidence" value="ECO:0007669"/>
    <property type="project" value="UniProtKB-EC"/>
</dbReference>
<dbReference type="GO" id="GO:0005886">
    <property type="term" value="C:plasma membrane"/>
    <property type="evidence" value="ECO:0007669"/>
    <property type="project" value="UniProtKB-SubCell"/>
</dbReference>
<sequence>MSKSNFFISAFIKSIWIGFIVGIGSLVLYVYFVSINFLGLFGPMPSLEALENPKSEVASELYTADNVLLGKYFKENRTPVDFEKLSPNLVNALTATEDSRFEEHSGIDLRGMGRVFFKTIILGQRNSGGGSTLSQQLAKNLFQTRSALYKGKLSKGTLGKVIFKTKEWITAVKIERAYTKKEIMTMYLNTVDFGSNSFGIEVASKTFFNTTPDSLKIEEAAVLVGLLKAPTTYSPVFNPDSSTSRRNTVISQMAKYGYLTSIKADSIKKLPIALDYNVENHNKGSATYFRSLITSYLIPWCRERGLDLYSDGLKIYTTLDSKMQKYAEESVASHMKEEQRKFFEHWKGKSPWTDEQGKVIPNFIETAAKRSDRYRALKLQYGNDTVKIMKVMKTPIKMKIFSWDGEIDTLMSPIDSIKYYKHFLHCGFMAMDPHSGYIKAWVGGIDHKHFKYDHVKQGKRQPGSTFKPFVYASAIDLGYSPCYELPDLPVTFPTADVNKTWTPQNSNGEGFTGEMFTLRKAMANSINSITANLMKEIGPQVVVNNAKRMGITSPLDPVPALCLGVSDVSIYELVGAYGTFVNNGFWTEPFFITKIEDKNGNVLQEFIPKSVEVFDEETAYLMVHMLKGATEEKGGTALGLNKYGLLWNGYEIGGKTGTTQNYSDGWFMGITPKLVAGAWVGGDDRCIHFRSMDLGQGARMAMPLWAIFMKKVFADSTLGLIKERFPRPSKLSVEIDCKRYKEKSSQHSDSLQQKHQQVLPIEF</sequence>
<evidence type="ECO:0000256" key="3">
    <source>
        <dbReference type="ARBA" id="ARBA00007090"/>
    </source>
</evidence>
<dbReference type="InterPro" id="IPR001264">
    <property type="entry name" value="Glyco_trans_51"/>
</dbReference>
<evidence type="ECO:0000256" key="15">
    <source>
        <dbReference type="ARBA" id="ARBA00023316"/>
    </source>
</evidence>
<feature type="region of interest" description="Disordered" evidence="18">
    <location>
        <begin position="744"/>
        <end position="763"/>
    </location>
</feature>
<keyword evidence="12" id="KW-0573">Peptidoglycan synthesis</keyword>
<evidence type="ECO:0000256" key="12">
    <source>
        <dbReference type="ARBA" id="ARBA00022984"/>
    </source>
</evidence>
<dbReference type="SUPFAM" id="SSF53955">
    <property type="entry name" value="Lysozyme-like"/>
    <property type="match status" value="1"/>
</dbReference>
<keyword evidence="8" id="KW-0328">Glycosyltransferase</keyword>
<keyword evidence="13 19" id="KW-0472">Membrane</keyword>
<evidence type="ECO:0000256" key="10">
    <source>
        <dbReference type="ARBA" id="ARBA00022801"/>
    </source>
</evidence>
<evidence type="ECO:0000256" key="16">
    <source>
        <dbReference type="ARBA" id="ARBA00034000"/>
    </source>
</evidence>
<dbReference type="InterPro" id="IPR001460">
    <property type="entry name" value="PCN-bd_Tpept"/>
</dbReference>
<organism evidence="22 23">
    <name type="scientific">Sporocytophaga myxococcoides</name>
    <dbReference type="NCBI Taxonomy" id="153721"/>
    <lineage>
        <taxon>Bacteria</taxon>
        <taxon>Pseudomonadati</taxon>
        <taxon>Bacteroidota</taxon>
        <taxon>Cytophagia</taxon>
        <taxon>Cytophagales</taxon>
        <taxon>Cytophagaceae</taxon>
        <taxon>Sporocytophaga</taxon>
    </lineage>
</organism>
<dbReference type="GO" id="GO:0071555">
    <property type="term" value="P:cell wall organization"/>
    <property type="evidence" value="ECO:0007669"/>
    <property type="project" value="UniProtKB-KW"/>
</dbReference>
<evidence type="ECO:0000256" key="11">
    <source>
        <dbReference type="ARBA" id="ARBA00022960"/>
    </source>
</evidence>
<dbReference type="GO" id="GO:0009252">
    <property type="term" value="P:peptidoglycan biosynthetic process"/>
    <property type="evidence" value="ECO:0007669"/>
    <property type="project" value="UniProtKB-KW"/>
</dbReference>
<evidence type="ECO:0000259" key="21">
    <source>
        <dbReference type="Pfam" id="PF00912"/>
    </source>
</evidence>
<feature type="transmembrane region" description="Helical" evidence="19">
    <location>
        <begin position="7"/>
        <end position="32"/>
    </location>
</feature>
<dbReference type="EMBL" id="BBLT01000002">
    <property type="protein sequence ID" value="GAL83713.1"/>
    <property type="molecule type" value="Genomic_DNA"/>
</dbReference>
<keyword evidence="7" id="KW-0645">Protease</keyword>
<evidence type="ECO:0000313" key="22">
    <source>
        <dbReference type="EMBL" id="GAL83713.1"/>
    </source>
</evidence>
<dbReference type="Gene3D" id="1.10.3810.10">
    <property type="entry name" value="Biosynthetic peptidoglycan transglycosylase-like"/>
    <property type="match status" value="1"/>
</dbReference>
<evidence type="ECO:0000256" key="6">
    <source>
        <dbReference type="ARBA" id="ARBA00022645"/>
    </source>
</evidence>
<feature type="domain" description="Glycosyl transferase family 51" evidence="21">
    <location>
        <begin position="69"/>
        <end position="253"/>
    </location>
</feature>
<reference evidence="22 23" key="1">
    <citation type="submission" date="2014-09" db="EMBL/GenBank/DDBJ databases">
        <title>Sporocytophaga myxococcoides PG-01 genome sequencing.</title>
        <authorList>
            <person name="Liu L."/>
            <person name="Gao P.J."/>
            <person name="Chen G.J."/>
            <person name="Wang L.S."/>
        </authorList>
    </citation>
    <scope>NUCLEOTIDE SEQUENCE [LARGE SCALE GENOMIC DNA]</scope>
    <source>
        <strain evidence="22 23">PG-01</strain>
    </source>
</reference>
<accession>A0A098LBF7</accession>
<evidence type="ECO:0000256" key="17">
    <source>
        <dbReference type="ARBA" id="ARBA00049902"/>
    </source>
</evidence>
<name>A0A098LBF7_9BACT</name>
<dbReference type="InterPro" id="IPR036950">
    <property type="entry name" value="PBP_transglycosylase"/>
</dbReference>
<dbReference type="Gene3D" id="3.40.710.10">
    <property type="entry name" value="DD-peptidase/beta-lactamase superfamily"/>
    <property type="match status" value="2"/>
</dbReference>
<keyword evidence="23" id="KW-1185">Reference proteome</keyword>
<evidence type="ECO:0000313" key="23">
    <source>
        <dbReference type="Proteomes" id="UP000030185"/>
    </source>
</evidence>
<dbReference type="GO" id="GO:0030288">
    <property type="term" value="C:outer membrane-bounded periplasmic space"/>
    <property type="evidence" value="ECO:0007669"/>
    <property type="project" value="TreeGrafter"/>
</dbReference>
<dbReference type="InterPro" id="IPR050396">
    <property type="entry name" value="Glycosyltr_51/Transpeptidase"/>
</dbReference>
<dbReference type="GO" id="GO:0008360">
    <property type="term" value="P:regulation of cell shape"/>
    <property type="evidence" value="ECO:0007669"/>
    <property type="project" value="UniProtKB-KW"/>
</dbReference>
<comment type="catalytic activity">
    <reaction evidence="17">
        <text>[GlcNAc-(1-&gt;4)-Mur2Ac(oyl-L-Ala-gamma-D-Glu-L-Lys-D-Ala-D-Ala)](n)-di-trans,octa-cis-undecaprenyl diphosphate + beta-D-GlcNAc-(1-&gt;4)-Mur2Ac(oyl-L-Ala-gamma-D-Glu-L-Lys-D-Ala-D-Ala)-di-trans,octa-cis-undecaprenyl diphosphate = [GlcNAc-(1-&gt;4)-Mur2Ac(oyl-L-Ala-gamma-D-Glu-L-Lys-D-Ala-D-Ala)](n+1)-di-trans,octa-cis-undecaprenyl diphosphate + di-trans,octa-cis-undecaprenyl diphosphate + H(+)</text>
        <dbReference type="Rhea" id="RHEA:23708"/>
        <dbReference type="Rhea" id="RHEA-COMP:9602"/>
        <dbReference type="Rhea" id="RHEA-COMP:9603"/>
        <dbReference type="ChEBI" id="CHEBI:15378"/>
        <dbReference type="ChEBI" id="CHEBI:58405"/>
        <dbReference type="ChEBI" id="CHEBI:60033"/>
        <dbReference type="ChEBI" id="CHEBI:78435"/>
        <dbReference type="EC" id="2.4.99.28"/>
    </reaction>
</comment>
<dbReference type="InterPro" id="IPR023346">
    <property type="entry name" value="Lysozyme-like_dom_sf"/>
</dbReference>
<keyword evidence="14" id="KW-0511">Multifunctional enzyme</keyword>
<dbReference type="GO" id="GO:0008955">
    <property type="term" value="F:peptidoglycan glycosyltransferase activity"/>
    <property type="evidence" value="ECO:0007669"/>
    <property type="project" value="UniProtKB-EC"/>
</dbReference>
<keyword evidence="11" id="KW-0133">Cell shape</keyword>
<keyword evidence="9 22" id="KW-0808">Transferase</keyword>
<evidence type="ECO:0000256" key="8">
    <source>
        <dbReference type="ARBA" id="ARBA00022676"/>
    </source>
</evidence>
<dbReference type="RefSeq" id="WP_045459354.1">
    <property type="nucleotide sequence ID" value="NZ_BBLT01000002.1"/>
</dbReference>
<dbReference type="Proteomes" id="UP000030185">
    <property type="component" value="Unassembled WGS sequence"/>
</dbReference>
<evidence type="ECO:0000256" key="19">
    <source>
        <dbReference type="SAM" id="Phobius"/>
    </source>
</evidence>
<evidence type="ECO:0000256" key="13">
    <source>
        <dbReference type="ARBA" id="ARBA00023136"/>
    </source>
</evidence>
<keyword evidence="5" id="KW-1003">Cell membrane</keyword>
<keyword evidence="6" id="KW-0121">Carboxypeptidase</keyword>
<dbReference type="SUPFAM" id="SSF56601">
    <property type="entry name" value="beta-lactamase/transpeptidase-like"/>
    <property type="match status" value="1"/>
</dbReference>
<keyword evidence="19" id="KW-1133">Transmembrane helix</keyword>
<protein>
    <submittedName>
        <fullName evidence="22">Glycosyltransferase</fullName>
    </submittedName>
</protein>
<dbReference type="AlphaFoldDB" id="A0A098LBF7"/>
<dbReference type="eggNOG" id="COG5009">
    <property type="taxonomic scope" value="Bacteria"/>
</dbReference>